<dbReference type="PANTHER" id="PTHR10634">
    <property type="entry name" value="AN1-TYPE ZINC FINGER PROTEIN"/>
    <property type="match status" value="1"/>
</dbReference>
<evidence type="ECO:0000313" key="12">
    <source>
        <dbReference type="Proteomes" id="UP000663829"/>
    </source>
</evidence>
<dbReference type="PROSITE" id="PS51036">
    <property type="entry name" value="ZF_A20"/>
    <property type="match status" value="1"/>
</dbReference>
<reference evidence="9" key="1">
    <citation type="submission" date="2021-02" db="EMBL/GenBank/DDBJ databases">
        <authorList>
            <person name="Nowell W R."/>
        </authorList>
    </citation>
    <scope>NUCLEOTIDE SEQUENCE</scope>
</reference>
<dbReference type="EMBL" id="CAJOBC010000466">
    <property type="protein sequence ID" value="CAF3589940.1"/>
    <property type="molecule type" value="Genomic_DNA"/>
</dbReference>
<feature type="domain" description="A20-type" evidence="6">
    <location>
        <begin position="5"/>
        <end position="39"/>
    </location>
</feature>
<accession>A0A813SS35</accession>
<dbReference type="InterPro" id="IPR002653">
    <property type="entry name" value="Znf_A20"/>
</dbReference>
<dbReference type="EMBL" id="CAJNOK010000836">
    <property type="protein sequence ID" value="CAF0778368.1"/>
    <property type="molecule type" value="Genomic_DNA"/>
</dbReference>
<evidence type="ECO:0000313" key="10">
    <source>
        <dbReference type="EMBL" id="CAF3559746.1"/>
    </source>
</evidence>
<keyword evidence="2 4" id="KW-0863">Zinc-finger</keyword>
<dbReference type="SMART" id="SM00154">
    <property type="entry name" value="ZnF_AN1"/>
    <property type="match status" value="1"/>
</dbReference>
<sequence>MEQPESNPRSCKNNCGYYGSQAYEGMCSQCYKDHLKEKYDTGSSPCNNYYSPSMNHQTSSTSSFTSQQPQPQEDEQAMDDSAHILGSMDEDNDSSMITVMKSGSEKSTAVTNVSENETNDESLNSDVMQRIVSTPSLPISITKNIDIPKNSTTSLSELDNSVSGAESISLSASSVDRKKKRCLTCNKKLTLTDYPCRCGGHYCSLHRYANEHQCTFDYKEHGQNEIRRNMPVVQGDKITKI</sequence>
<dbReference type="GO" id="GO:0008270">
    <property type="term" value="F:zinc ion binding"/>
    <property type="evidence" value="ECO:0007669"/>
    <property type="project" value="UniProtKB-KW"/>
</dbReference>
<keyword evidence="12" id="KW-1185">Reference proteome</keyword>
<comment type="caution">
    <text evidence="9">The sequence shown here is derived from an EMBL/GenBank/DDBJ whole genome shotgun (WGS) entry which is preliminary data.</text>
</comment>
<dbReference type="Proteomes" id="UP000663829">
    <property type="component" value="Unassembled WGS sequence"/>
</dbReference>
<dbReference type="AlphaFoldDB" id="A0A813SS35"/>
<dbReference type="Proteomes" id="UP000681722">
    <property type="component" value="Unassembled WGS sequence"/>
</dbReference>
<dbReference type="SUPFAM" id="SSF57716">
    <property type="entry name" value="Glucocorticoid receptor-like (DNA-binding domain)"/>
    <property type="match status" value="1"/>
</dbReference>
<dbReference type="PROSITE" id="PS51039">
    <property type="entry name" value="ZF_AN1"/>
    <property type="match status" value="1"/>
</dbReference>
<protein>
    <submittedName>
        <fullName evidence="9">Uncharacterized protein</fullName>
    </submittedName>
</protein>
<feature type="compositionally biased region" description="Polar residues" evidence="5">
    <location>
        <begin position="41"/>
        <end position="56"/>
    </location>
</feature>
<dbReference type="EMBL" id="CAJOBA010000836">
    <property type="protein sequence ID" value="CAF3559746.1"/>
    <property type="molecule type" value="Genomic_DNA"/>
</dbReference>
<dbReference type="Pfam" id="PF01428">
    <property type="entry name" value="zf-AN1"/>
    <property type="match status" value="1"/>
</dbReference>
<dbReference type="InterPro" id="IPR035896">
    <property type="entry name" value="AN1-like_Znf"/>
</dbReference>
<evidence type="ECO:0000256" key="1">
    <source>
        <dbReference type="ARBA" id="ARBA00022723"/>
    </source>
</evidence>
<dbReference type="Proteomes" id="UP000677228">
    <property type="component" value="Unassembled WGS sequence"/>
</dbReference>
<dbReference type="Gene3D" id="1.20.5.4770">
    <property type="match status" value="1"/>
</dbReference>
<dbReference type="Pfam" id="PF01754">
    <property type="entry name" value="zf-A20"/>
    <property type="match status" value="1"/>
</dbReference>
<evidence type="ECO:0000256" key="3">
    <source>
        <dbReference type="ARBA" id="ARBA00022833"/>
    </source>
</evidence>
<keyword evidence="3" id="KW-0862">Zinc</keyword>
<dbReference type="InterPro" id="IPR000058">
    <property type="entry name" value="Znf_AN1"/>
</dbReference>
<dbReference type="Gene3D" id="4.10.1110.10">
    <property type="entry name" value="AN1-like Zinc finger"/>
    <property type="match status" value="1"/>
</dbReference>
<evidence type="ECO:0000256" key="2">
    <source>
        <dbReference type="ARBA" id="ARBA00022771"/>
    </source>
</evidence>
<name>A0A813SS35_9BILA</name>
<feature type="compositionally biased region" description="Polar residues" evidence="5">
    <location>
        <begin position="105"/>
        <end position="122"/>
    </location>
</feature>
<evidence type="ECO:0000259" key="6">
    <source>
        <dbReference type="PROSITE" id="PS51036"/>
    </source>
</evidence>
<proteinExistence type="predicted"/>
<keyword evidence="1" id="KW-0479">Metal-binding</keyword>
<dbReference type="PANTHER" id="PTHR10634:SF149">
    <property type="entry name" value="AN1-TYPE DOMAIN-CONTAINING PROTEIN-RELATED"/>
    <property type="match status" value="1"/>
</dbReference>
<feature type="region of interest" description="Disordered" evidence="5">
    <location>
        <begin position="103"/>
        <end position="122"/>
    </location>
</feature>
<evidence type="ECO:0000313" key="11">
    <source>
        <dbReference type="EMBL" id="CAF3589940.1"/>
    </source>
</evidence>
<evidence type="ECO:0000256" key="4">
    <source>
        <dbReference type="PROSITE-ProRule" id="PRU00449"/>
    </source>
</evidence>
<feature type="domain" description="AN1-type" evidence="7">
    <location>
        <begin position="176"/>
        <end position="222"/>
    </location>
</feature>
<dbReference type="OrthoDB" id="428577at2759"/>
<evidence type="ECO:0000313" key="8">
    <source>
        <dbReference type="EMBL" id="CAF0778368.1"/>
    </source>
</evidence>
<dbReference type="InterPro" id="IPR050652">
    <property type="entry name" value="AN1_A20_ZnFinger"/>
</dbReference>
<gene>
    <name evidence="9" type="ORF">GPM918_LOCUS3705</name>
    <name evidence="8" type="ORF">OVA965_LOCUS3468</name>
    <name evidence="11" type="ORF">SRO942_LOCUS3705</name>
    <name evidence="10" type="ORF">TMI583_LOCUS3467</name>
</gene>
<dbReference type="SUPFAM" id="SSF118310">
    <property type="entry name" value="AN1-like Zinc finger"/>
    <property type="match status" value="1"/>
</dbReference>
<dbReference type="EMBL" id="CAJNOQ010000466">
    <property type="protein sequence ID" value="CAF0804617.1"/>
    <property type="molecule type" value="Genomic_DNA"/>
</dbReference>
<dbReference type="Proteomes" id="UP000682733">
    <property type="component" value="Unassembled WGS sequence"/>
</dbReference>
<organism evidence="9 12">
    <name type="scientific">Didymodactylos carnosus</name>
    <dbReference type="NCBI Taxonomy" id="1234261"/>
    <lineage>
        <taxon>Eukaryota</taxon>
        <taxon>Metazoa</taxon>
        <taxon>Spiralia</taxon>
        <taxon>Gnathifera</taxon>
        <taxon>Rotifera</taxon>
        <taxon>Eurotatoria</taxon>
        <taxon>Bdelloidea</taxon>
        <taxon>Philodinida</taxon>
        <taxon>Philodinidae</taxon>
        <taxon>Didymodactylos</taxon>
    </lineage>
</organism>
<feature type="region of interest" description="Disordered" evidence="5">
    <location>
        <begin position="40"/>
        <end position="77"/>
    </location>
</feature>
<dbReference type="SMART" id="SM00259">
    <property type="entry name" value="ZnF_A20"/>
    <property type="match status" value="1"/>
</dbReference>
<feature type="compositionally biased region" description="Low complexity" evidence="5">
    <location>
        <begin position="57"/>
        <end position="71"/>
    </location>
</feature>
<dbReference type="GO" id="GO:0003677">
    <property type="term" value="F:DNA binding"/>
    <property type="evidence" value="ECO:0007669"/>
    <property type="project" value="InterPro"/>
</dbReference>
<evidence type="ECO:0000259" key="7">
    <source>
        <dbReference type="PROSITE" id="PS51039"/>
    </source>
</evidence>
<evidence type="ECO:0000313" key="9">
    <source>
        <dbReference type="EMBL" id="CAF0804617.1"/>
    </source>
</evidence>
<evidence type="ECO:0000256" key="5">
    <source>
        <dbReference type="SAM" id="MobiDB-lite"/>
    </source>
</evidence>